<evidence type="ECO:0000313" key="9">
    <source>
        <dbReference type="EMBL" id="PJJ56770.1"/>
    </source>
</evidence>
<dbReference type="InterPro" id="IPR050171">
    <property type="entry name" value="MFS_Transporters"/>
</dbReference>
<dbReference type="InterPro" id="IPR036259">
    <property type="entry name" value="MFS_trans_sf"/>
</dbReference>
<feature type="transmembrane region" description="Helical" evidence="8">
    <location>
        <begin position="50"/>
        <end position="70"/>
    </location>
</feature>
<name>A0A2M9BFQ0_9ACTN</name>
<keyword evidence="10" id="KW-1185">Reference proteome</keyword>
<accession>A0A2M9BFQ0</accession>
<feature type="transmembrane region" description="Helical" evidence="8">
    <location>
        <begin position="262"/>
        <end position="280"/>
    </location>
</feature>
<dbReference type="EMBL" id="PGEZ01000001">
    <property type="protein sequence ID" value="PJJ56770.1"/>
    <property type="molecule type" value="Genomic_DNA"/>
</dbReference>
<comment type="caution">
    <text evidence="9">The sequence shown here is derived from an EMBL/GenBank/DDBJ whole genome shotgun (WGS) entry which is preliminary data.</text>
</comment>
<feature type="compositionally biased region" description="Basic and acidic residues" evidence="7">
    <location>
        <begin position="212"/>
        <end position="223"/>
    </location>
</feature>
<dbReference type="PANTHER" id="PTHR23517">
    <property type="entry name" value="RESISTANCE PROTEIN MDTM, PUTATIVE-RELATED-RELATED"/>
    <property type="match status" value="1"/>
</dbReference>
<dbReference type="GO" id="GO:0005886">
    <property type="term" value="C:plasma membrane"/>
    <property type="evidence" value="ECO:0007669"/>
    <property type="project" value="UniProtKB-SubCell"/>
</dbReference>
<evidence type="ECO:0000256" key="6">
    <source>
        <dbReference type="ARBA" id="ARBA00023136"/>
    </source>
</evidence>
<feature type="transmembrane region" description="Helical" evidence="8">
    <location>
        <begin position="301"/>
        <end position="318"/>
    </location>
</feature>
<dbReference type="Proteomes" id="UP000230842">
    <property type="component" value="Unassembled WGS sequence"/>
</dbReference>
<evidence type="ECO:0000256" key="1">
    <source>
        <dbReference type="ARBA" id="ARBA00004651"/>
    </source>
</evidence>
<feature type="transmembrane region" description="Helical" evidence="8">
    <location>
        <begin position="142"/>
        <end position="161"/>
    </location>
</feature>
<keyword evidence="4 8" id="KW-0812">Transmembrane</keyword>
<dbReference type="InterPro" id="IPR011701">
    <property type="entry name" value="MFS"/>
</dbReference>
<evidence type="ECO:0000256" key="2">
    <source>
        <dbReference type="ARBA" id="ARBA00022448"/>
    </source>
</evidence>
<evidence type="ECO:0000256" key="8">
    <source>
        <dbReference type="SAM" id="Phobius"/>
    </source>
</evidence>
<feature type="transmembrane region" description="Helical" evidence="8">
    <location>
        <begin position="233"/>
        <end position="256"/>
    </location>
</feature>
<reference evidence="9 10" key="1">
    <citation type="submission" date="2017-11" db="EMBL/GenBank/DDBJ databases">
        <title>Genomic Encyclopedia of Archaeal and Bacterial Type Strains, Phase II (KMG-II): From Individual Species to Whole Genera.</title>
        <authorList>
            <person name="Goeker M."/>
        </authorList>
    </citation>
    <scope>NUCLEOTIDE SEQUENCE [LARGE SCALE GENOMIC DNA]</scope>
    <source>
        <strain evidence="9 10">DSM 27763</strain>
    </source>
</reference>
<feature type="region of interest" description="Disordered" evidence="7">
    <location>
        <begin position="203"/>
        <end position="223"/>
    </location>
</feature>
<feature type="transmembrane region" description="Helical" evidence="8">
    <location>
        <begin position="167"/>
        <end position="188"/>
    </location>
</feature>
<feature type="transmembrane region" description="Helical" evidence="8">
    <location>
        <begin position="20"/>
        <end position="38"/>
    </location>
</feature>
<evidence type="ECO:0000313" key="10">
    <source>
        <dbReference type="Proteomes" id="UP000230842"/>
    </source>
</evidence>
<evidence type="ECO:0000256" key="3">
    <source>
        <dbReference type="ARBA" id="ARBA00022475"/>
    </source>
</evidence>
<organism evidence="9 10">
    <name type="scientific">Mumia flava</name>
    <dbReference type="NCBI Taxonomy" id="1348852"/>
    <lineage>
        <taxon>Bacteria</taxon>
        <taxon>Bacillati</taxon>
        <taxon>Actinomycetota</taxon>
        <taxon>Actinomycetes</taxon>
        <taxon>Propionibacteriales</taxon>
        <taxon>Nocardioidaceae</taxon>
        <taxon>Mumia</taxon>
    </lineage>
</organism>
<dbReference type="Pfam" id="PF07690">
    <property type="entry name" value="MFS_1"/>
    <property type="match status" value="1"/>
</dbReference>
<proteinExistence type="predicted"/>
<dbReference type="GO" id="GO:0022857">
    <property type="term" value="F:transmembrane transporter activity"/>
    <property type="evidence" value="ECO:0007669"/>
    <property type="project" value="InterPro"/>
</dbReference>
<comment type="subcellular location">
    <subcellularLocation>
        <location evidence="1">Cell membrane</location>
        <topology evidence="1">Multi-pass membrane protein</topology>
    </subcellularLocation>
</comment>
<feature type="transmembrane region" description="Helical" evidence="8">
    <location>
        <begin position="365"/>
        <end position="383"/>
    </location>
</feature>
<feature type="transmembrane region" description="Helical" evidence="8">
    <location>
        <begin position="324"/>
        <end position="344"/>
    </location>
</feature>
<protein>
    <submittedName>
        <fullName evidence="9">MFS transporter</fullName>
    </submittedName>
</protein>
<dbReference type="RefSeq" id="WP_100414473.1">
    <property type="nucleotide sequence ID" value="NZ_PGEZ01000001.1"/>
</dbReference>
<dbReference type="AlphaFoldDB" id="A0A2M9BFQ0"/>
<dbReference type="SUPFAM" id="SSF103473">
    <property type="entry name" value="MFS general substrate transporter"/>
    <property type="match status" value="1"/>
</dbReference>
<keyword evidence="2" id="KW-0813">Transport</keyword>
<evidence type="ECO:0000256" key="5">
    <source>
        <dbReference type="ARBA" id="ARBA00022989"/>
    </source>
</evidence>
<gene>
    <name evidence="9" type="ORF">CLV56_0983</name>
</gene>
<keyword evidence="5 8" id="KW-1133">Transmembrane helix</keyword>
<evidence type="ECO:0000256" key="4">
    <source>
        <dbReference type="ARBA" id="ARBA00022692"/>
    </source>
</evidence>
<dbReference type="PANTHER" id="PTHR23517:SF2">
    <property type="entry name" value="MULTIDRUG RESISTANCE PROTEIN MDTH"/>
    <property type="match status" value="1"/>
</dbReference>
<evidence type="ECO:0000256" key="7">
    <source>
        <dbReference type="SAM" id="MobiDB-lite"/>
    </source>
</evidence>
<dbReference type="OrthoDB" id="3865324at2"/>
<feature type="transmembrane region" description="Helical" evidence="8">
    <location>
        <begin position="389"/>
        <end position="408"/>
    </location>
</feature>
<sequence>MIETFFPRDPVARALTRTTMAFALSSGVFYTVSALYFTRVIGLTPTTVGLGLGIAGGAAVAASYGAGWLSDRTGAHRVQVWATALQGLAILAYVGARDVWSFTVVAVIALVARASQGTARQALLARWYTGADRVTVRARMRVVTNVFIGLGTTVAALALLIDTPLAYQAAMLSVGALLLLATIPIARLPRRVPDLAARMLADDDAAPSNDDPPGRRNTDSRHPLRDRTYVTSVALNSVVAMHFGLQTIGVPLWVATTDAPKAMVSALLVLNTILVASLQVRASRGTHDVRLAGVAVRRGGWLLAAACLVYAGAAYGNLAAACALLVIGAVLHSLAEILAEAGGWGMAFELADPRRAGAYQGLTQTGYALAAMLSPIAVTVLAIRHGTLGWIALAVLFAAAGTGAAALARQAASRPASARHPDPVTTAA</sequence>
<keyword evidence="3" id="KW-1003">Cell membrane</keyword>
<keyword evidence="6 8" id="KW-0472">Membrane</keyword>
<dbReference type="Gene3D" id="1.20.1250.20">
    <property type="entry name" value="MFS general substrate transporter like domains"/>
    <property type="match status" value="1"/>
</dbReference>